<feature type="region of interest" description="Disordered" evidence="9">
    <location>
        <begin position="1"/>
        <end position="46"/>
    </location>
</feature>
<dbReference type="EMBL" id="JASCZI010121009">
    <property type="protein sequence ID" value="MED6158840.1"/>
    <property type="molecule type" value="Genomic_DNA"/>
</dbReference>
<name>A0ABU6UEU0_9FABA</name>
<keyword evidence="4" id="KW-0677">Repeat</keyword>
<dbReference type="Proteomes" id="UP001341840">
    <property type="component" value="Unassembled WGS sequence"/>
</dbReference>
<evidence type="ECO:0000256" key="8">
    <source>
        <dbReference type="PROSITE-ProRule" id="PRU00023"/>
    </source>
</evidence>
<feature type="transmembrane region" description="Helical" evidence="10">
    <location>
        <begin position="518"/>
        <end position="546"/>
    </location>
</feature>
<keyword evidence="5 10" id="KW-1133">Transmembrane helix</keyword>
<keyword evidence="13" id="KW-1185">Reference proteome</keyword>
<evidence type="ECO:0000259" key="11">
    <source>
        <dbReference type="Pfam" id="PF13962"/>
    </source>
</evidence>
<dbReference type="SMART" id="SM00248">
    <property type="entry name" value="ANK"/>
    <property type="match status" value="10"/>
</dbReference>
<evidence type="ECO:0000256" key="7">
    <source>
        <dbReference type="ARBA" id="ARBA00023136"/>
    </source>
</evidence>
<reference evidence="12 13" key="1">
    <citation type="journal article" date="2023" name="Plants (Basel)">
        <title>Bridging the Gap: Combining Genomics and Transcriptomics Approaches to Understand Stylosanthes scabra, an Orphan Legume from the Brazilian Caatinga.</title>
        <authorList>
            <person name="Ferreira-Neto J.R.C."/>
            <person name="da Silva M.D."/>
            <person name="Binneck E."/>
            <person name="de Melo N.F."/>
            <person name="da Silva R.H."/>
            <person name="de Melo A.L.T.M."/>
            <person name="Pandolfi V."/>
            <person name="Bustamante F.O."/>
            <person name="Brasileiro-Vidal A.C."/>
            <person name="Benko-Iseppon A.M."/>
        </authorList>
    </citation>
    <scope>NUCLEOTIDE SEQUENCE [LARGE SCALE GENOMIC DNA]</scope>
    <source>
        <tissue evidence="12">Leaves</tissue>
    </source>
</reference>
<comment type="caution">
    <text evidence="12">The sequence shown here is derived from an EMBL/GenBank/DDBJ whole genome shotgun (WGS) entry which is preliminary data.</text>
</comment>
<feature type="transmembrane region" description="Helical" evidence="10">
    <location>
        <begin position="558"/>
        <end position="582"/>
    </location>
</feature>
<evidence type="ECO:0000256" key="5">
    <source>
        <dbReference type="ARBA" id="ARBA00022989"/>
    </source>
</evidence>
<evidence type="ECO:0000256" key="1">
    <source>
        <dbReference type="ARBA" id="ARBA00004141"/>
    </source>
</evidence>
<dbReference type="PROSITE" id="PS50088">
    <property type="entry name" value="ANK_REPEAT"/>
    <property type="match status" value="3"/>
</dbReference>
<dbReference type="PROSITE" id="PS50297">
    <property type="entry name" value="ANK_REP_REGION"/>
    <property type="match status" value="3"/>
</dbReference>
<feature type="repeat" description="ANK" evidence="8">
    <location>
        <begin position="349"/>
        <end position="371"/>
    </location>
</feature>
<feature type="transmembrane region" description="Helical" evidence="10">
    <location>
        <begin position="281"/>
        <end position="302"/>
    </location>
</feature>
<dbReference type="Pfam" id="PF12796">
    <property type="entry name" value="Ank_2"/>
    <property type="match status" value="2"/>
</dbReference>
<feature type="transmembrane region" description="Helical" evidence="10">
    <location>
        <begin position="588"/>
        <end position="612"/>
    </location>
</feature>
<keyword evidence="6 8" id="KW-0040">ANK repeat</keyword>
<keyword evidence="3 10" id="KW-0812">Transmembrane</keyword>
<feature type="domain" description="PGG" evidence="11">
    <location>
        <begin position="477"/>
        <end position="581"/>
    </location>
</feature>
<sequence>MDEESSRNPGSVDSDAQSEIESDSSQNSGEDENESVPETVSPRLTKHSEHERLELIEEVYHQAKGCNIQESYYSSNIFKEFKTPTTKNTVLHIAAFYGNEEMADRVAQQQPHLIVSLNENMDTPLHVAARAGHISIIKRLLDAYCFNSNSNILKLVKKKNEQGNTMLHEAMKSRNISSKGTMVFDVLEACSSTGQGASIALPQSYYQISLDETNSEYQSVLYLAVEADNMEAVNRILDKCPENATPKGTSPLLVAMRNKNKEMLKTIVGKKEECIHLRDPYGALALHFAAGIGYLEGVVFLLERCRTCSIQRDDEGNLPLHLAARQGHVKVVKELWRHCLDLNEMLDKDGNNILHIAAENGKLDLVKFILKELQAEEMIHQKNKHRDTPLHVATRCSRPSIVYALTWKYSDKDKDKLNEPNIDKKTPLDIAVTNDGTTKTQNPSLRQASISLVRIALESAGAKTPRSARPGDVSGTEWFKDRVESLSVISTLIVTASVAACLAVPGEANGTANNLHKAMFKLFIFCITVSLFSSISATIILIWGKIGMYELLNLSMEVAMPLLGTALVTLSLAFLGGIYTVISKLRWLATTFVIISSILVMIIFVLYSLLFLPSTSTWKISRWISYYPFILLAKLAEKPRVPRFLSTSADTPPKSEQPPGSTQIHSMYREDITLSSFDPKRTYMPLNL</sequence>
<proteinExistence type="predicted"/>
<organism evidence="12 13">
    <name type="scientific">Stylosanthes scabra</name>
    <dbReference type="NCBI Taxonomy" id="79078"/>
    <lineage>
        <taxon>Eukaryota</taxon>
        <taxon>Viridiplantae</taxon>
        <taxon>Streptophyta</taxon>
        <taxon>Embryophyta</taxon>
        <taxon>Tracheophyta</taxon>
        <taxon>Spermatophyta</taxon>
        <taxon>Magnoliopsida</taxon>
        <taxon>eudicotyledons</taxon>
        <taxon>Gunneridae</taxon>
        <taxon>Pentapetalae</taxon>
        <taxon>rosids</taxon>
        <taxon>fabids</taxon>
        <taxon>Fabales</taxon>
        <taxon>Fabaceae</taxon>
        <taxon>Papilionoideae</taxon>
        <taxon>50 kb inversion clade</taxon>
        <taxon>dalbergioids sensu lato</taxon>
        <taxon>Dalbergieae</taxon>
        <taxon>Pterocarpus clade</taxon>
        <taxon>Stylosanthes</taxon>
    </lineage>
</organism>
<dbReference type="InterPro" id="IPR026961">
    <property type="entry name" value="PGG_dom"/>
</dbReference>
<accession>A0ABU6UEU0</accession>
<protein>
    <recommendedName>
        <fullName evidence="11">PGG domain-containing protein</fullName>
    </recommendedName>
</protein>
<evidence type="ECO:0000256" key="2">
    <source>
        <dbReference type="ARBA" id="ARBA00004413"/>
    </source>
</evidence>
<feature type="repeat" description="ANK" evidence="8">
    <location>
        <begin position="120"/>
        <end position="142"/>
    </location>
</feature>
<dbReference type="InterPro" id="IPR036770">
    <property type="entry name" value="Ankyrin_rpt-contain_sf"/>
</dbReference>
<dbReference type="PANTHER" id="PTHR24186:SF46">
    <property type="entry name" value="PROTEIN ACCELERATED CELL DEATH 6-LIKE"/>
    <property type="match status" value="1"/>
</dbReference>
<gene>
    <name evidence="12" type="ORF">PIB30_036647</name>
</gene>
<dbReference type="Gene3D" id="1.25.40.20">
    <property type="entry name" value="Ankyrin repeat-containing domain"/>
    <property type="match status" value="1"/>
</dbReference>
<comment type="subcellular location">
    <subcellularLocation>
        <location evidence="2">Cell membrane</location>
        <topology evidence="2">Peripheral membrane protein</topology>
        <orientation evidence="2">Cytoplasmic side</orientation>
    </subcellularLocation>
    <subcellularLocation>
        <location evidence="1">Membrane</location>
        <topology evidence="1">Multi-pass membrane protein</topology>
    </subcellularLocation>
</comment>
<evidence type="ECO:0000256" key="10">
    <source>
        <dbReference type="SAM" id="Phobius"/>
    </source>
</evidence>
<evidence type="ECO:0000256" key="9">
    <source>
        <dbReference type="SAM" id="MobiDB-lite"/>
    </source>
</evidence>
<evidence type="ECO:0000256" key="4">
    <source>
        <dbReference type="ARBA" id="ARBA00022737"/>
    </source>
</evidence>
<evidence type="ECO:0000256" key="3">
    <source>
        <dbReference type="ARBA" id="ARBA00022692"/>
    </source>
</evidence>
<dbReference type="PANTHER" id="PTHR24186">
    <property type="entry name" value="PROTEIN PHOSPHATASE 1 REGULATORY SUBUNIT"/>
    <property type="match status" value="1"/>
</dbReference>
<dbReference type="InterPro" id="IPR002110">
    <property type="entry name" value="Ankyrin_rpt"/>
</dbReference>
<evidence type="ECO:0000256" key="6">
    <source>
        <dbReference type="ARBA" id="ARBA00023043"/>
    </source>
</evidence>
<dbReference type="Pfam" id="PF13962">
    <property type="entry name" value="PGG"/>
    <property type="match status" value="1"/>
</dbReference>
<keyword evidence="7 10" id="KW-0472">Membrane</keyword>
<evidence type="ECO:0000313" key="13">
    <source>
        <dbReference type="Proteomes" id="UP001341840"/>
    </source>
</evidence>
<dbReference type="SUPFAM" id="SSF48403">
    <property type="entry name" value="Ankyrin repeat"/>
    <property type="match status" value="1"/>
</dbReference>
<evidence type="ECO:0000313" key="12">
    <source>
        <dbReference type="EMBL" id="MED6158840.1"/>
    </source>
</evidence>
<feature type="repeat" description="ANK" evidence="8">
    <location>
        <begin position="315"/>
        <end position="347"/>
    </location>
</feature>